<reference evidence="1 2" key="1">
    <citation type="submission" date="2016-05" db="EMBL/GenBank/DDBJ databases">
        <title>Comparative genomics of biotechnologically important yeasts.</title>
        <authorList>
            <consortium name="DOE Joint Genome Institute"/>
            <person name="Riley R."/>
            <person name="Haridas S."/>
            <person name="Wolfe K.H."/>
            <person name="Lopes M.R."/>
            <person name="Hittinger C.T."/>
            <person name="Goker M."/>
            <person name="Salamov A."/>
            <person name="Wisecaver J."/>
            <person name="Long T.M."/>
            <person name="Aerts A.L."/>
            <person name="Barry K."/>
            <person name="Choi C."/>
            <person name="Clum A."/>
            <person name="Coughlan A.Y."/>
            <person name="Deshpande S."/>
            <person name="Douglass A.P."/>
            <person name="Hanson S.J."/>
            <person name="Klenk H.-P."/>
            <person name="LaButti K."/>
            <person name="Lapidus A."/>
            <person name="Lindquist E."/>
            <person name="Lipzen A."/>
            <person name="Meier-kolthoff J.P."/>
            <person name="Ohm R.A."/>
            <person name="Otillar R.P."/>
            <person name="Pangilinan J."/>
            <person name="Peng Y."/>
            <person name="Rokas A."/>
            <person name="Rosa C.A."/>
            <person name="Scheuner C."/>
            <person name="Sibirny A.A."/>
            <person name="Slot J.C."/>
            <person name="Stielow J.B."/>
            <person name="Sun H."/>
            <person name="Kurtzman C.P."/>
            <person name="Blackwell M."/>
            <person name="Grigoriev I.V."/>
            <person name="Jeffries T.W."/>
        </authorList>
    </citation>
    <scope>NUCLEOTIDE SEQUENCE [LARGE SCALE GENOMIC DNA]</scope>
    <source>
        <strain evidence="1 2">NRRL YB-4993</strain>
    </source>
</reference>
<protein>
    <recommendedName>
        <fullName evidence="3">DUF218 domain-containing protein</fullName>
    </recommendedName>
</protein>
<dbReference type="GeneID" id="30030694"/>
<proteinExistence type="predicted"/>
<dbReference type="InterPro" id="IPR055323">
    <property type="entry name" value="C57A10.07/YOR238W"/>
</dbReference>
<evidence type="ECO:0008006" key="3">
    <source>
        <dbReference type="Google" id="ProtNLM"/>
    </source>
</evidence>
<dbReference type="RefSeq" id="XP_018710739.1">
    <property type="nucleotide sequence ID" value="XM_018857718.1"/>
</dbReference>
<keyword evidence="2" id="KW-1185">Reference proteome</keyword>
<dbReference type="PANTHER" id="PTHR28110:SF1">
    <property type="entry name" value="TRANSMEMBRANE PROTEIN"/>
    <property type="match status" value="1"/>
</dbReference>
<dbReference type="GO" id="GO:0005737">
    <property type="term" value="C:cytoplasm"/>
    <property type="evidence" value="ECO:0007669"/>
    <property type="project" value="TreeGrafter"/>
</dbReference>
<dbReference type="OrthoDB" id="4347at2759"/>
<sequence>MVFDRLIILPCHSIWKAQSIQAATGQSSDEWHLASFQIEGHDHLCFIDHIRKSFDELKRNPHALLIISGGQTKAEAGPISEALSYYQLAQRLIGTADENLLRRVFLEEYARDSLENVIFLICRFYEIAGLYPKFITVVGFEFKKSRFLKYHLAQALDFPESLVEYIGNAPLPGPEIDHEQYFSSLVAAEKKHALDHFATDLYGLRAPLQDKRKQRDPFNRHHGYESSNPKMKEFLSIIKNLGNNNLADEEIKNRLQVSWT</sequence>
<gene>
    <name evidence="1" type="ORF">METBIDRAFT_43927</name>
</gene>
<dbReference type="AlphaFoldDB" id="A0A1A0H8K4"/>
<dbReference type="Proteomes" id="UP000092555">
    <property type="component" value="Unassembled WGS sequence"/>
</dbReference>
<organism evidence="1 2">
    <name type="scientific">Metschnikowia bicuspidata var. bicuspidata NRRL YB-4993</name>
    <dbReference type="NCBI Taxonomy" id="869754"/>
    <lineage>
        <taxon>Eukaryota</taxon>
        <taxon>Fungi</taxon>
        <taxon>Dikarya</taxon>
        <taxon>Ascomycota</taxon>
        <taxon>Saccharomycotina</taxon>
        <taxon>Pichiomycetes</taxon>
        <taxon>Metschnikowiaceae</taxon>
        <taxon>Metschnikowia</taxon>
    </lineage>
</organism>
<dbReference type="EMBL" id="LXTC01000004">
    <property type="protein sequence ID" value="OBA20217.1"/>
    <property type="molecule type" value="Genomic_DNA"/>
</dbReference>
<accession>A0A1A0H8K4</accession>
<comment type="caution">
    <text evidence="1">The sequence shown here is derived from an EMBL/GenBank/DDBJ whole genome shotgun (WGS) entry which is preliminary data.</text>
</comment>
<name>A0A1A0H8K4_9ASCO</name>
<evidence type="ECO:0000313" key="1">
    <source>
        <dbReference type="EMBL" id="OBA20217.1"/>
    </source>
</evidence>
<evidence type="ECO:0000313" key="2">
    <source>
        <dbReference type="Proteomes" id="UP000092555"/>
    </source>
</evidence>
<dbReference type="PANTHER" id="PTHR28110">
    <property type="entry name" value="TRANSMEMBRANE PROTEIN"/>
    <property type="match status" value="1"/>
</dbReference>